<evidence type="ECO:0000259" key="6">
    <source>
        <dbReference type="Pfam" id="PF00460"/>
    </source>
</evidence>
<evidence type="ECO:0000256" key="2">
    <source>
        <dbReference type="ARBA" id="ARBA00009677"/>
    </source>
</evidence>
<feature type="domain" description="Flagellar basal body rod protein N-terminal" evidence="6">
    <location>
        <begin position="4"/>
        <end position="34"/>
    </location>
</feature>
<dbReference type="GO" id="GO:0009425">
    <property type="term" value="C:bacterial-type flagellum basal body"/>
    <property type="evidence" value="ECO:0007669"/>
    <property type="project" value="UniProtKB-SubCell"/>
</dbReference>
<reference evidence="11" key="1">
    <citation type="submission" date="2017-09" db="EMBL/GenBank/DDBJ databases">
        <title>Metaegenomics of thermophilic ammonia-oxidizing enrichment culture.</title>
        <authorList>
            <person name="Kato S."/>
            <person name="Suzuki K."/>
        </authorList>
    </citation>
    <scope>NUCLEOTIDE SEQUENCE [LARGE SCALE GENOMIC DNA]</scope>
</reference>
<protein>
    <recommendedName>
        <fullName evidence="3 5">Flagellar hook protein FlgE</fullName>
    </recommendedName>
</protein>
<evidence type="ECO:0000313" key="11">
    <source>
        <dbReference type="Proteomes" id="UP000236173"/>
    </source>
</evidence>
<keyword evidence="4 5" id="KW-0975">Bacterial flagellum</keyword>
<comment type="function">
    <text evidence="5">A flexible structure which links the flagellar filament to the drive apparatus in the basal body.</text>
</comment>
<dbReference type="Pfam" id="PF07559">
    <property type="entry name" value="FlgE_D2"/>
    <property type="match status" value="1"/>
</dbReference>
<dbReference type="SUPFAM" id="SSF117143">
    <property type="entry name" value="Flagellar hook protein flgE"/>
    <property type="match status" value="1"/>
</dbReference>
<dbReference type="InterPro" id="IPR020013">
    <property type="entry name" value="Flagellar_FlgE/F/G"/>
</dbReference>
<keyword evidence="10" id="KW-0966">Cell projection</keyword>
<keyword evidence="10" id="KW-0282">Flagellum</keyword>
<evidence type="ECO:0000313" key="10">
    <source>
        <dbReference type="EMBL" id="GBC98997.1"/>
    </source>
</evidence>
<name>A0A2H5XCY6_9BACT</name>
<evidence type="ECO:0000259" key="9">
    <source>
        <dbReference type="Pfam" id="PF22692"/>
    </source>
</evidence>
<feature type="domain" description="Flagellar basal-body/hook protein C-terminal" evidence="7">
    <location>
        <begin position="357"/>
        <end position="401"/>
    </location>
</feature>
<dbReference type="GO" id="GO:0071978">
    <property type="term" value="P:bacterial-type flagellum-dependent swarming motility"/>
    <property type="evidence" value="ECO:0007669"/>
    <property type="project" value="TreeGrafter"/>
</dbReference>
<comment type="similarity">
    <text evidence="2 5">Belongs to the flagella basal body rod proteins family.</text>
</comment>
<evidence type="ECO:0000256" key="4">
    <source>
        <dbReference type="ARBA" id="ARBA00023143"/>
    </source>
</evidence>
<dbReference type="Pfam" id="PF22692">
    <property type="entry name" value="LlgE_F_G_D1"/>
    <property type="match status" value="1"/>
</dbReference>
<gene>
    <name evidence="10" type="primary">flgE</name>
    <name evidence="10" type="ORF">HRbin17_01518</name>
</gene>
<evidence type="ECO:0000259" key="8">
    <source>
        <dbReference type="Pfam" id="PF07559"/>
    </source>
</evidence>
<keyword evidence="10" id="KW-0969">Cilium</keyword>
<evidence type="ECO:0000256" key="3">
    <source>
        <dbReference type="ARBA" id="ARBA00019015"/>
    </source>
</evidence>
<dbReference type="InterPro" id="IPR001444">
    <property type="entry name" value="Flag_bb_rod_N"/>
</dbReference>
<dbReference type="InterPro" id="IPR019776">
    <property type="entry name" value="Flagellar_basal_body_rod_CS"/>
</dbReference>
<dbReference type="EMBL" id="BEHT01000019">
    <property type="protein sequence ID" value="GBC98997.1"/>
    <property type="molecule type" value="Genomic_DNA"/>
</dbReference>
<dbReference type="NCBIfam" id="TIGR03506">
    <property type="entry name" value="FlgEFG_subfam"/>
    <property type="match status" value="1"/>
</dbReference>
<evidence type="ECO:0000256" key="1">
    <source>
        <dbReference type="ARBA" id="ARBA00004117"/>
    </source>
</evidence>
<dbReference type="Proteomes" id="UP000236173">
    <property type="component" value="Unassembled WGS sequence"/>
</dbReference>
<comment type="caution">
    <text evidence="10">The sequence shown here is derived from an EMBL/GenBank/DDBJ whole genome shotgun (WGS) entry which is preliminary data.</text>
</comment>
<dbReference type="InterPro" id="IPR011491">
    <property type="entry name" value="FlgE_D2"/>
</dbReference>
<dbReference type="Pfam" id="PF00460">
    <property type="entry name" value="Flg_bb_rod"/>
    <property type="match status" value="1"/>
</dbReference>
<dbReference type="InterPro" id="IPR037058">
    <property type="entry name" value="Falgellar_hook_FlgE_sf"/>
</dbReference>
<feature type="domain" description="Flagellar hook protein FlgE/F/G-like D1" evidence="9">
    <location>
        <begin position="94"/>
        <end position="144"/>
    </location>
</feature>
<organism evidence="10 11">
    <name type="scientific">Candidatus Fervidibacter japonicus</name>
    <dbReference type="NCBI Taxonomy" id="2035412"/>
    <lineage>
        <taxon>Bacteria</taxon>
        <taxon>Candidatus Fervidibacterota</taxon>
        <taxon>Candidatus Fervidibacter</taxon>
    </lineage>
</organism>
<feature type="domain" description="Flagellar hook protein FlgE D2" evidence="8">
    <location>
        <begin position="185"/>
        <end position="283"/>
    </location>
</feature>
<comment type="subcellular location">
    <subcellularLocation>
        <location evidence="1 5">Bacterial flagellum basal body</location>
    </subcellularLocation>
</comment>
<proteinExistence type="inferred from homology"/>
<dbReference type="Gene3D" id="2.60.98.20">
    <property type="entry name" value="Flagellar hook protein FlgE"/>
    <property type="match status" value="1"/>
</dbReference>
<dbReference type="PANTHER" id="PTHR30435">
    <property type="entry name" value="FLAGELLAR PROTEIN"/>
    <property type="match status" value="1"/>
</dbReference>
<evidence type="ECO:0000259" key="7">
    <source>
        <dbReference type="Pfam" id="PF06429"/>
    </source>
</evidence>
<dbReference type="InterPro" id="IPR053967">
    <property type="entry name" value="LlgE_F_G-like_D1"/>
</dbReference>
<dbReference type="InterPro" id="IPR010930">
    <property type="entry name" value="Flg_bb/hook_C_dom"/>
</dbReference>
<evidence type="ECO:0000256" key="5">
    <source>
        <dbReference type="RuleBase" id="RU362116"/>
    </source>
</evidence>
<dbReference type="InterPro" id="IPR037925">
    <property type="entry name" value="FlgE/F/G-like"/>
</dbReference>
<sequence length="403" mass="41979">MGVMQTALSALSAADFMLSVATNNLANLNTAGFKSQSVSFSDAFYQTLRASTAPISNVGGSNPLQIGTGVFVSAIATRMAQGTFTPTGMSTDLAILGNGFFAVQRGDQVRFTRDGSFRLDAQGHMVHIGSGSILLGWIADAAGNINTQAAPVPIVLPTSNLSAQATTRTRFDGNLDSRRAIGSDVDMTFSVFDSLGNQHIVQLTFTKTGVNTWDWQAQFNGNPVGSGTVTFDNNGVVQSGGSGNITLTLTNGAASPQTIALDFSNIRQLASETTIGATFQDGFPPGDLESFSVDARGVVIASFTNGVTRPVAQIAIAMFANPEGLERVGDNLFNVSGNSGAARFLPAGVGGAGRVQGGGLEMSNVDLARELTQVLIAQRSFQAAARTILAADELIQEALNLRR</sequence>
<dbReference type="GO" id="GO:0009424">
    <property type="term" value="C:bacterial-type flagellum hook"/>
    <property type="evidence" value="ECO:0007669"/>
    <property type="project" value="TreeGrafter"/>
</dbReference>
<accession>A0A2H5XCY6</accession>
<dbReference type="Pfam" id="PF06429">
    <property type="entry name" value="Flg_bbr_C"/>
    <property type="match status" value="1"/>
</dbReference>
<dbReference type="PROSITE" id="PS00588">
    <property type="entry name" value="FLAGELLA_BB_ROD"/>
    <property type="match status" value="1"/>
</dbReference>
<dbReference type="PANTHER" id="PTHR30435:SF1">
    <property type="entry name" value="FLAGELLAR HOOK PROTEIN FLGE"/>
    <property type="match status" value="1"/>
</dbReference>
<dbReference type="GO" id="GO:0005829">
    <property type="term" value="C:cytosol"/>
    <property type="evidence" value="ECO:0007669"/>
    <property type="project" value="TreeGrafter"/>
</dbReference>
<dbReference type="AlphaFoldDB" id="A0A2H5XCY6"/>